<evidence type="ECO:0000256" key="2">
    <source>
        <dbReference type="ARBA" id="ARBA00023721"/>
    </source>
</evidence>
<comment type="catalytic activity">
    <reaction evidence="3">
        <text>1-O-hexadecyl-2-acetyl-sn-glycero-3-phosphate + H2O = 1-O-hexadecyl-sn-glycero-3-phosphate + acetate + H(+)</text>
        <dbReference type="Rhea" id="RHEA:41704"/>
        <dbReference type="ChEBI" id="CHEBI:15377"/>
        <dbReference type="ChEBI" id="CHEBI:15378"/>
        <dbReference type="ChEBI" id="CHEBI:30089"/>
        <dbReference type="ChEBI" id="CHEBI:77580"/>
        <dbReference type="ChEBI" id="CHEBI:78385"/>
    </reaction>
    <physiologicalReaction direction="left-to-right" evidence="3">
        <dbReference type="Rhea" id="RHEA:41705"/>
    </physiologicalReaction>
</comment>
<dbReference type="CDD" id="cd01838">
    <property type="entry name" value="Isoamyl_acetate_hydrolase_like"/>
    <property type="match status" value="1"/>
</dbReference>
<keyword evidence="7" id="KW-1185">Reference proteome</keyword>
<evidence type="ECO:0000259" key="5">
    <source>
        <dbReference type="Pfam" id="PF13472"/>
    </source>
</evidence>
<evidence type="ECO:0000256" key="1">
    <source>
        <dbReference type="ARBA" id="ARBA00013201"/>
    </source>
</evidence>
<gene>
    <name evidence="6" type="ORF">CVLEPA_LOCUS6299</name>
</gene>
<dbReference type="Proteomes" id="UP001642483">
    <property type="component" value="Unassembled WGS sequence"/>
</dbReference>
<dbReference type="Gene3D" id="3.40.50.1110">
    <property type="entry name" value="SGNH hydrolase"/>
    <property type="match status" value="1"/>
</dbReference>
<evidence type="ECO:0000256" key="4">
    <source>
        <dbReference type="ARBA" id="ARBA00048078"/>
    </source>
</evidence>
<organism evidence="6 7">
    <name type="scientific">Clavelina lepadiformis</name>
    <name type="common">Light-bulb sea squirt</name>
    <name type="synonym">Ascidia lepadiformis</name>
    <dbReference type="NCBI Taxonomy" id="159417"/>
    <lineage>
        <taxon>Eukaryota</taxon>
        <taxon>Metazoa</taxon>
        <taxon>Chordata</taxon>
        <taxon>Tunicata</taxon>
        <taxon>Ascidiacea</taxon>
        <taxon>Aplousobranchia</taxon>
        <taxon>Clavelinidae</taxon>
        <taxon>Clavelina</taxon>
    </lineage>
</organism>
<dbReference type="Pfam" id="PF13472">
    <property type="entry name" value="Lipase_GDSL_2"/>
    <property type="match status" value="1"/>
</dbReference>
<dbReference type="SUPFAM" id="SSF52266">
    <property type="entry name" value="SGNH hydrolase"/>
    <property type="match status" value="1"/>
</dbReference>
<dbReference type="InterPro" id="IPR013830">
    <property type="entry name" value="SGNH_hydro"/>
</dbReference>
<dbReference type="EC" id="3.1.1.47" evidence="1"/>
<dbReference type="InterPro" id="IPR036514">
    <property type="entry name" value="SGNH_hydro_sf"/>
</dbReference>
<dbReference type="EMBL" id="CAWYQH010000035">
    <property type="protein sequence ID" value="CAK8676874.1"/>
    <property type="molecule type" value="Genomic_DNA"/>
</dbReference>
<protein>
    <recommendedName>
        <fullName evidence="1">1-alkyl-2-acetylglycerophosphocholine esterase</fullName>
        <ecNumber evidence="1">3.1.1.47</ecNumber>
    </recommendedName>
</protein>
<name>A0ABP0FB00_CLALP</name>
<dbReference type="PANTHER" id="PTHR14209:SF19">
    <property type="entry name" value="ISOAMYL ACETATE-HYDROLYZING ESTERASE 1 HOMOLOG"/>
    <property type="match status" value="1"/>
</dbReference>
<evidence type="ECO:0000313" key="6">
    <source>
        <dbReference type="EMBL" id="CAK8676874.1"/>
    </source>
</evidence>
<sequence length="229" mass="26237">MAIWKRIILFGDSITQYSTFTRGWETYVHELVQRKCDIFNRGFSGYNTDFAVKIQESVLSEHLLHDVAFATIFFGANDAALPEYSSEHHVPVERYEMNLNKIVDNFKKMDLDADKIIIISPPPVDEKAHLQNTIAKGNGNVSDRSNDVTKTYGQASARVAKARGCRHIDLWQTMMSTDNYSKYLSDGLHLSDEGNKLLGKCLEPHVRELTQHLPVMLPQWRDFKLSNFK</sequence>
<evidence type="ECO:0000313" key="7">
    <source>
        <dbReference type="Proteomes" id="UP001642483"/>
    </source>
</evidence>
<feature type="domain" description="SGNH hydrolase-type esterase" evidence="5">
    <location>
        <begin position="9"/>
        <end position="197"/>
    </location>
</feature>
<comment type="catalytic activity">
    <reaction evidence="2">
        <text>1-O-hexadecyl-2-acetyl-sn-glycero-3-phosphocholine + H2O = 1-O-hexadecyl-sn-glycero-3-phosphocholine + acetate + H(+)</text>
        <dbReference type="Rhea" id="RHEA:40479"/>
        <dbReference type="ChEBI" id="CHEBI:15377"/>
        <dbReference type="ChEBI" id="CHEBI:15378"/>
        <dbReference type="ChEBI" id="CHEBI:30089"/>
        <dbReference type="ChEBI" id="CHEBI:44811"/>
        <dbReference type="ChEBI" id="CHEBI:64496"/>
    </reaction>
    <physiologicalReaction direction="left-to-right" evidence="2">
        <dbReference type="Rhea" id="RHEA:40480"/>
    </physiologicalReaction>
</comment>
<proteinExistence type="predicted"/>
<comment type="caution">
    <text evidence="6">The sequence shown here is derived from an EMBL/GenBank/DDBJ whole genome shotgun (WGS) entry which is preliminary data.</text>
</comment>
<accession>A0ABP0FB00</accession>
<dbReference type="PANTHER" id="PTHR14209">
    <property type="entry name" value="ISOAMYL ACETATE-HYDROLYZING ESTERASE 1"/>
    <property type="match status" value="1"/>
</dbReference>
<dbReference type="InterPro" id="IPR045136">
    <property type="entry name" value="Iah1-like"/>
</dbReference>
<reference evidence="6 7" key="1">
    <citation type="submission" date="2024-02" db="EMBL/GenBank/DDBJ databases">
        <authorList>
            <person name="Daric V."/>
            <person name="Darras S."/>
        </authorList>
    </citation>
    <scope>NUCLEOTIDE SEQUENCE [LARGE SCALE GENOMIC DNA]</scope>
</reference>
<evidence type="ECO:0000256" key="3">
    <source>
        <dbReference type="ARBA" id="ARBA00035804"/>
    </source>
</evidence>
<comment type="catalytic activity">
    <reaction evidence="4">
        <text>a 1-O-alkyl-2-acetyl-sn-glycero-3-phosphocholine + H2O = a 1-O-alkyl-sn-glycero-3-phosphocholine + acetate + H(+)</text>
        <dbReference type="Rhea" id="RHEA:17777"/>
        <dbReference type="ChEBI" id="CHEBI:15377"/>
        <dbReference type="ChEBI" id="CHEBI:15378"/>
        <dbReference type="ChEBI" id="CHEBI:30089"/>
        <dbReference type="ChEBI" id="CHEBI:30909"/>
        <dbReference type="ChEBI" id="CHEBI:36707"/>
        <dbReference type="EC" id="3.1.1.47"/>
    </reaction>
    <physiologicalReaction direction="left-to-right" evidence="4">
        <dbReference type="Rhea" id="RHEA:17778"/>
    </physiologicalReaction>
</comment>